<feature type="transmembrane region" description="Helical" evidence="1">
    <location>
        <begin position="133"/>
        <end position="153"/>
    </location>
</feature>
<keyword evidence="1" id="KW-0812">Transmembrane</keyword>
<evidence type="ECO:0000256" key="1">
    <source>
        <dbReference type="SAM" id="Phobius"/>
    </source>
</evidence>
<organism evidence="2 3">
    <name type="scientific">Pelagimonas phthalicica</name>
    <dbReference type="NCBI Taxonomy" id="1037362"/>
    <lineage>
        <taxon>Bacteria</taxon>
        <taxon>Pseudomonadati</taxon>
        <taxon>Pseudomonadota</taxon>
        <taxon>Alphaproteobacteria</taxon>
        <taxon>Rhodobacterales</taxon>
        <taxon>Roseobacteraceae</taxon>
        <taxon>Pelagimonas</taxon>
    </lineage>
</organism>
<dbReference type="Proteomes" id="UP000225972">
    <property type="component" value="Unassembled WGS sequence"/>
</dbReference>
<keyword evidence="1" id="KW-1133">Transmembrane helix</keyword>
<proteinExistence type="predicted"/>
<name>A0A238JHS8_9RHOB</name>
<dbReference type="EMBL" id="FXXP01000002">
    <property type="protein sequence ID" value="SMX29512.1"/>
    <property type="molecule type" value="Genomic_DNA"/>
</dbReference>
<reference evidence="3" key="1">
    <citation type="submission" date="2017-05" db="EMBL/GenBank/DDBJ databases">
        <authorList>
            <person name="Rodrigo-Torres L."/>
            <person name="Arahal R. D."/>
            <person name="Lucena T."/>
        </authorList>
    </citation>
    <scope>NUCLEOTIDE SEQUENCE [LARGE SCALE GENOMIC DNA]</scope>
    <source>
        <strain evidence="3">CECT 8649</strain>
    </source>
</reference>
<dbReference type="AlphaFoldDB" id="A0A238JHS8"/>
<evidence type="ECO:0000313" key="2">
    <source>
        <dbReference type="EMBL" id="SMX29512.1"/>
    </source>
</evidence>
<feature type="transmembrane region" description="Helical" evidence="1">
    <location>
        <begin position="82"/>
        <end position="104"/>
    </location>
</feature>
<keyword evidence="1" id="KW-0472">Membrane</keyword>
<gene>
    <name evidence="2" type="ORF">TRP8649_03648</name>
</gene>
<protein>
    <submittedName>
        <fullName evidence="2">Uncharacterized protein</fullName>
    </submittedName>
</protein>
<evidence type="ECO:0000313" key="3">
    <source>
        <dbReference type="Proteomes" id="UP000225972"/>
    </source>
</evidence>
<keyword evidence="3" id="KW-1185">Reference proteome</keyword>
<accession>A0A238JHS8</accession>
<feature type="transmembrane region" description="Helical" evidence="1">
    <location>
        <begin position="32"/>
        <end position="50"/>
    </location>
</feature>
<sequence>MTQTPIIVEFSYPLSRFFRLGLEMSFSIDSHIVVMICISVGLWLLTRFVFEKRILNVLRQAEAADYPKYASRLALNAALRHISGCVVLAGAVVIATWVTLNILVPNVPDSDDGLSTLVSLRAGIEEVLEHARAFTLGTWVFLLGFLAALWLFLSFRSTKTKWSSAIEAQHQAVVCELRDLKPDAVRARVAERHPEKLAAFDKDVEALVSANQTALDATLDLPVLSMGADQGARGSLRDLEQFIVAEPVLSEDAPPERQAELAGLHEEMKEGIGRRLRELKREMRFKVVTLTGERDVSVDAAERDIRDVTASKSVQTQRLRDLMAEAELERYNSLATSQVRSEPELFREWVTALLSSEKAVRGAGFLGKLARVAVIVVLITGLVGVSAKVNGPNAVAQLRNIELTMAGRLSDAEFAKTMAGAADDSVDDEVELASDADTEIQLANAMRESVALAIQAGHLGAATRTITHRQRFELGAVGARQEILRSSARVAPTRAVMSAAVTATFRASTPSVPKAAAQFEGMLQQSIDRRIERMRAHEPTWRKMRAAAVRPASRDLVSKQFFKAVFPGDRLPAPGAMQLWVDRATVDVARNAVRSGSIPSGYTAAARVDAMPGIISDRDRRVVRDASNKMPHNVSSHIDRVNTGRVDAGSLHRSAPSPIRGTPVTSTYARTFPTNTSARGGGGVNARSYSSIRFNRRVGGVVIGRNPFASEIELSIVEFRAEFRRTLRGEVIEIMLVPEVGSPIYIGAFHPAIAHHALAYAADGRVVAATLPQIQQESDGGHQVEVPTRPVVVHPAFEDTTFACAAIEIDRFVDDNMYGGLHAQAEAMIAARDAVTRFGRALEVAPSGQFTAASIGDYLQDVQAYVQSCGATGTCFPVEDYAKAGLNFSGAQELLSCMARNSDVAASCRSNIILLNNSMAYSVDSGVREQPYTLDAELRFLRLDAHRGDPLWPMDFIVQAVPVSLHEGEGDLPDDLDPWVFPVWGDDLRAMVELYVKVDVEAGQVLNHMQQFTVLQRMFRLALDGTLGVNFPIEKLIEMHEATKPFVNERRHEHWNFPHASPPSQILDFFDKEAWGLRSALSELTRSRSETLCGEKASALLDLSSGQSLPEDADLWSGVLEVAAVCEPEDNKFAPSNLTQRVEALHRLNLIEEALSVHAAHGIPSPLGCPPL</sequence>
<feature type="transmembrane region" description="Helical" evidence="1">
    <location>
        <begin position="369"/>
        <end position="387"/>
    </location>
</feature>